<comment type="caution">
    <text evidence="1">The sequence shown here is derived from an EMBL/GenBank/DDBJ whole genome shotgun (WGS) entry which is preliminary data.</text>
</comment>
<keyword evidence="2" id="KW-1185">Reference proteome</keyword>
<protein>
    <submittedName>
        <fullName evidence="1">Uncharacterized protein</fullName>
    </submittedName>
</protein>
<organism evidence="1 2">
    <name type="scientific">Catharanthus roseus</name>
    <name type="common">Madagascar periwinkle</name>
    <name type="synonym">Vinca rosea</name>
    <dbReference type="NCBI Taxonomy" id="4058"/>
    <lineage>
        <taxon>Eukaryota</taxon>
        <taxon>Viridiplantae</taxon>
        <taxon>Streptophyta</taxon>
        <taxon>Embryophyta</taxon>
        <taxon>Tracheophyta</taxon>
        <taxon>Spermatophyta</taxon>
        <taxon>Magnoliopsida</taxon>
        <taxon>eudicotyledons</taxon>
        <taxon>Gunneridae</taxon>
        <taxon>Pentapetalae</taxon>
        <taxon>asterids</taxon>
        <taxon>lamiids</taxon>
        <taxon>Gentianales</taxon>
        <taxon>Apocynaceae</taxon>
        <taxon>Rauvolfioideae</taxon>
        <taxon>Vinceae</taxon>
        <taxon>Catharanthinae</taxon>
        <taxon>Catharanthus</taxon>
    </lineage>
</organism>
<proteinExistence type="predicted"/>
<dbReference type="Proteomes" id="UP001060085">
    <property type="component" value="Linkage Group LG03"/>
</dbReference>
<evidence type="ECO:0000313" key="1">
    <source>
        <dbReference type="EMBL" id="KAI5671262.1"/>
    </source>
</evidence>
<accession>A0ACC0BFA1</accession>
<gene>
    <name evidence="1" type="ORF">M9H77_11626</name>
</gene>
<dbReference type="EMBL" id="CM044703">
    <property type="protein sequence ID" value="KAI5671262.1"/>
    <property type="molecule type" value="Genomic_DNA"/>
</dbReference>
<reference evidence="2" key="1">
    <citation type="journal article" date="2023" name="Nat. Plants">
        <title>Single-cell RNA sequencing provides a high-resolution roadmap for understanding the multicellular compartmentation of specialized metabolism.</title>
        <authorList>
            <person name="Sun S."/>
            <person name="Shen X."/>
            <person name="Li Y."/>
            <person name="Li Y."/>
            <person name="Wang S."/>
            <person name="Li R."/>
            <person name="Zhang H."/>
            <person name="Shen G."/>
            <person name="Guo B."/>
            <person name="Wei J."/>
            <person name="Xu J."/>
            <person name="St-Pierre B."/>
            <person name="Chen S."/>
            <person name="Sun C."/>
        </authorList>
    </citation>
    <scope>NUCLEOTIDE SEQUENCE [LARGE SCALE GENOMIC DNA]</scope>
</reference>
<sequence length="207" mass="22489">MRSPFCVLLLQVIKPGSRMMMMRLALMGSLFFFLLGLGGTTAVATGDREDNNNPVVELSSRDELVNIAGYGEDKLSTVTISGKLLCHACMGGMFPVPTHPVSGASVAVFCGIKGKSKRSWARATTDEFGGFYIDLPSHLHAIPNLEKVCLVKVLHLPKTSLCRPAFKGKHQHLKLMSIAEGARLYTTHDILLMPKPLQGLKSPQANN</sequence>
<evidence type="ECO:0000313" key="2">
    <source>
        <dbReference type="Proteomes" id="UP001060085"/>
    </source>
</evidence>
<name>A0ACC0BFA1_CATRO</name>